<dbReference type="PANTHER" id="PTHR11839:SF5">
    <property type="entry name" value="ADP-RIBOSE PYROPHOSPHATASE"/>
    <property type="match status" value="1"/>
</dbReference>
<dbReference type="GO" id="GO:0046872">
    <property type="term" value="F:metal ion binding"/>
    <property type="evidence" value="ECO:0007669"/>
    <property type="project" value="UniProtKB-KW"/>
</dbReference>
<evidence type="ECO:0000313" key="16">
    <source>
        <dbReference type="Proteomes" id="UP000249396"/>
    </source>
</evidence>
<dbReference type="InterPro" id="IPR015797">
    <property type="entry name" value="NUDIX_hydrolase-like_dom_sf"/>
</dbReference>
<dbReference type="SUPFAM" id="SSF55811">
    <property type="entry name" value="Nudix"/>
    <property type="match status" value="1"/>
</dbReference>
<feature type="domain" description="Nudix hydrolase" evidence="14">
    <location>
        <begin position="47"/>
        <end position="185"/>
    </location>
</feature>
<evidence type="ECO:0000256" key="12">
    <source>
        <dbReference type="ARBA" id="ARBA00049546"/>
    </source>
</evidence>
<proteinExistence type="inferred from homology"/>
<dbReference type="PANTHER" id="PTHR11839">
    <property type="entry name" value="UDP/ADP-SUGAR PYROPHOSPHATASE"/>
    <property type="match status" value="1"/>
</dbReference>
<feature type="binding site" evidence="13">
    <location>
        <position position="156"/>
    </location>
    <ligand>
        <name>Mg(2+)</name>
        <dbReference type="ChEBI" id="CHEBI:18420"/>
        <label>1</label>
    </ligand>
</feature>
<dbReference type="EMBL" id="QJPH01000199">
    <property type="protein sequence ID" value="PZN82895.1"/>
    <property type="molecule type" value="Genomic_DNA"/>
</dbReference>
<evidence type="ECO:0000256" key="10">
    <source>
        <dbReference type="ARBA" id="ARBA00030308"/>
    </source>
</evidence>
<dbReference type="CDD" id="cd24155">
    <property type="entry name" value="NUDIX_ADPRase"/>
    <property type="match status" value="1"/>
</dbReference>
<evidence type="ECO:0000256" key="3">
    <source>
        <dbReference type="ARBA" id="ARBA00012453"/>
    </source>
</evidence>
<evidence type="ECO:0000256" key="8">
    <source>
        <dbReference type="ARBA" id="ARBA00025164"/>
    </source>
</evidence>
<evidence type="ECO:0000256" key="13">
    <source>
        <dbReference type="PIRSR" id="PIRSR604385-2"/>
    </source>
</evidence>
<dbReference type="Pfam" id="PF00293">
    <property type="entry name" value="NUDIX"/>
    <property type="match status" value="1"/>
</dbReference>
<dbReference type="NCBIfam" id="TIGR00052">
    <property type="entry name" value="nudix-type nucleoside diphosphatase, YffH/AdpP family"/>
    <property type="match status" value="1"/>
</dbReference>
<evidence type="ECO:0000313" key="15">
    <source>
        <dbReference type="EMBL" id="PZN82895.1"/>
    </source>
</evidence>
<evidence type="ECO:0000259" key="14">
    <source>
        <dbReference type="PROSITE" id="PS51462"/>
    </source>
</evidence>
<keyword evidence="7 13" id="KW-0460">Magnesium</keyword>
<feature type="binding site" evidence="13">
    <location>
        <position position="88"/>
    </location>
    <ligand>
        <name>Mg(2+)</name>
        <dbReference type="ChEBI" id="CHEBI:18420"/>
        <label>1</label>
    </ligand>
</feature>
<comment type="cofactor">
    <cofactor evidence="1 13">
        <name>Mg(2+)</name>
        <dbReference type="ChEBI" id="CHEBI:18420"/>
    </cofactor>
</comment>
<dbReference type="PROSITE" id="PS00893">
    <property type="entry name" value="NUDIX_BOX"/>
    <property type="match status" value="1"/>
</dbReference>
<evidence type="ECO:0000256" key="11">
    <source>
        <dbReference type="ARBA" id="ARBA00033056"/>
    </source>
</evidence>
<name>A0A2W4RFV1_9GAMM</name>
<dbReference type="AlphaFoldDB" id="A0A2W4RFV1"/>
<dbReference type="InterPro" id="IPR004385">
    <property type="entry name" value="NDP_pyrophosphatase"/>
</dbReference>
<accession>A0A2W4RFV1</accession>
<evidence type="ECO:0000256" key="5">
    <source>
        <dbReference type="ARBA" id="ARBA00022723"/>
    </source>
</evidence>
<comment type="caution">
    <text evidence="15">The sequence shown here is derived from an EMBL/GenBank/DDBJ whole genome shotgun (WGS) entry which is preliminary data.</text>
</comment>
<dbReference type="InterPro" id="IPR000086">
    <property type="entry name" value="NUDIX_hydrolase_dom"/>
</dbReference>
<dbReference type="GO" id="GO:0019144">
    <property type="term" value="F:ADP-sugar diphosphatase activity"/>
    <property type="evidence" value="ECO:0007669"/>
    <property type="project" value="TreeGrafter"/>
</dbReference>
<reference evidence="15 16" key="1">
    <citation type="journal article" date="2018" name="Aquat. Microb. Ecol.">
        <title>Gammaproteobacterial methanotrophs dominate.</title>
        <authorList>
            <person name="Rissanen A.J."/>
            <person name="Saarenheimo J."/>
            <person name="Tiirola M."/>
            <person name="Peura S."/>
            <person name="Aalto S.L."/>
            <person name="Karvinen A."/>
            <person name="Nykanen H."/>
        </authorList>
    </citation>
    <scope>NUCLEOTIDE SEQUENCE [LARGE SCALE GENOMIC DNA]</scope>
    <source>
        <strain evidence="15">AMbin10</strain>
    </source>
</reference>
<evidence type="ECO:0000256" key="7">
    <source>
        <dbReference type="ARBA" id="ARBA00022842"/>
    </source>
</evidence>
<dbReference type="GO" id="GO:0006753">
    <property type="term" value="P:nucleoside phosphate metabolic process"/>
    <property type="evidence" value="ECO:0007669"/>
    <property type="project" value="TreeGrafter"/>
</dbReference>
<evidence type="ECO:0000256" key="4">
    <source>
        <dbReference type="ARBA" id="ARBA00013297"/>
    </source>
</evidence>
<dbReference type="EC" id="3.6.1.13" evidence="3"/>
<dbReference type="GO" id="GO:0005829">
    <property type="term" value="C:cytosol"/>
    <property type="evidence" value="ECO:0007669"/>
    <property type="project" value="TreeGrafter"/>
</dbReference>
<evidence type="ECO:0000256" key="6">
    <source>
        <dbReference type="ARBA" id="ARBA00022801"/>
    </source>
</evidence>
<evidence type="ECO:0000256" key="1">
    <source>
        <dbReference type="ARBA" id="ARBA00001946"/>
    </source>
</evidence>
<keyword evidence="6 15" id="KW-0378">Hydrolase</keyword>
<keyword evidence="5 13" id="KW-0479">Metal-binding</keyword>
<comment type="similarity">
    <text evidence="2">Belongs to the Nudix hydrolase family. NudF subfamily.</text>
</comment>
<evidence type="ECO:0000256" key="9">
    <source>
        <dbReference type="ARBA" id="ARBA00030162"/>
    </source>
</evidence>
<dbReference type="InterPro" id="IPR020084">
    <property type="entry name" value="NUDIX_hydrolase_CS"/>
</dbReference>
<gene>
    <name evidence="15" type="primary">nudF</name>
    <name evidence="15" type="ORF">DM484_05650</name>
</gene>
<evidence type="ECO:0000256" key="2">
    <source>
        <dbReference type="ARBA" id="ARBA00007482"/>
    </source>
</evidence>
<comment type="catalytic activity">
    <reaction evidence="12">
        <text>ADP-D-ribose + H2O = D-ribose 5-phosphate + AMP + 2 H(+)</text>
        <dbReference type="Rhea" id="RHEA:10412"/>
        <dbReference type="ChEBI" id="CHEBI:15377"/>
        <dbReference type="ChEBI" id="CHEBI:15378"/>
        <dbReference type="ChEBI" id="CHEBI:57967"/>
        <dbReference type="ChEBI" id="CHEBI:78346"/>
        <dbReference type="ChEBI" id="CHEBI:456215"/>
        <dbReference type="EC" id="3.6.1.13"/>
    </reaction>
</comment>
<dbReference type="PROSITE" id="PS51462">
    <property type="entry name" value="NUDIX"/>
    <property type="match status" value="1"/>
</dbReference>
<comment type="function">
    <text evidence="8">Acts on ADP-mannose and ADP-glucose as well as ADP-ribose. Prevents glycogen biosynthesis. The reaction catalyzed by this enzyme is a limiting step of the gluconeogenic process.</text>
</comment>
<sequence length="203" mass="22791">MGNSIKSFEVSEETTVYDGFFKMTRVRLRHTLFRGGWSNELFRELFHRGACVAVLPYDPVNDAVLLIEQFRIGALYFKADPWLLEIVAGAVEEGESPQQVARREAMEEAGCEISQLIQIADFFTTPGAFGEKITLFCGIVETPMRDGVHGLEEEGEDIRTSVVSFDEAWGMFENGSIDSAIPIIALQWLAMNRERLRAEFNGG</sequence>
<dbReference type="GO" id="GO:0047631">
    <property type="term" value="F:ADP-ribose diphosphatase activity"/>
    <property type="evidence" value="ECO:0007669"/>
    <property type="project" value="UniProtKB-EC"/>
</dbReference>
<feature type="binding site" evidence="13">
    <location>
        <position position="108"/>
    </location>
    <ligand>
        <name>Mg(2+)</name>
        <dbReference type="ChEBI" id="CHEBI:18420"/>
        <label>1</label>
    </ligand>
</feature>
<dbReference type="Gene3D" id="3.90.79.10">
    <property type="entry name" value="Nucleoside Triphosphate Pyrophosphohydrolase"/>
    <property type="match status" value="1"/>
</dbReference>
<dbReference type="GO" id="GO:0019693">
    <property type="term" value="P:ribose phosphate metabolic process"/>
    <property type="evidence" value="ECO:0007669"/>
    <property type="project" value="TreeGrafter"/>
</dbReference>
<feature type="binding site" evidence="13">
    <location>
        <position position="104"/>
    </location>
    <ligand>
        <name>Mg(2+)</name>
        <dbReference type="ChEBI" id="CHEBI:18420"/>
        <label>2</label>
    </ligand>
</feature>
<dbReference type="Proteomes" id="UP000249396">
    <property type="component" value="Unassembled WGS sequence"/>
</dbReference>
<protein>
    <recommendedName>
        <fullName evidence="4">ADP-ribose pyrophosphatase</fullName>
        <ecNumber evidence="3">3.6.1.13</ecNumber>
    </recommendedName>
    <alternativeName>
        <fullName evidence="9">ADP-ribose diphosphatase</fullName>
    </alternativeName>
    <alternativeName>
        <fullName evidence="11">ADP-ribose phosphohydrolase</fullName>
    </alternativeName>
    <alternativeName>
        <fullName evidence="10">Adenosine diphosphoribose pyrophosphatase</fullName>
    </alternativeName>
</protein>
<organism evidence="15 16">
    <name type="scientific">Candidatus Methylumidiphilus alinenensis</name>
    <dbReference type="NCBI Taxonomy" id="2202197"/>
    <lineage>
        <taxon>Bacteria</taxon>
        <taxon>Pseudomonadati</taxon>
        <taxon>Pseudomonadota</taxon>
        <taxon>Gammaproteobacteria</taxon>
        <taxon>Methylococcales</taxon>
        <taxon>Candidatus Methylumidiphilus</taxon>
    </lineage>
</organism>